<dbReference type="NCBIfam" id="TIGR00613">
    <property type="entry name" value="reco"/>
    <property type="match status" value="1"/>
</dbReference>
<dbReference type="GO" id="GO:0043590">
    <property type="term" value="C:bacterial nucleoid"/>
    <property type="evidence" value="ECO:0007669"/>
    <property type="project" value="TreeGrafter"/>
</dbReference>
<gene>
    <name evidence="8" type="ORF">UFOPK3444_00010</name>
</gene>
<dbReference type="GO" id="GO:0006310">
    <property type="term" value="P:DNA recombination"/>
    <property type="evidence" value="ECO:0007669"/>
    <property type="project" value="UniProtKB-KW"/>
</dbReference>
<dbReference type="EMBL" id="CAFBLU010000001">
    <property type="protein sequence ID" value="CAB4857972.1"/>
    <property type="molecule type" value="Genomic_DNA"/>
</dbReference>
<dbReference type="AlphaFoldDB" id="A0A6J7CHS9"/>
<accession>A0A6J7CHS9</accession>
<evidence type="ECO:0000313" key="8">
    <source>
        <dbReference type="EMBL" id="CAB4857972.1"/>
    </source>
</evidence>
<dbReference type="Gene3D" id="1.20.1440.120">
    <property type="entry name" value="Recombination protein O, C-terminal domain"/>
    <property type="match status" value="1"/>
</dbReference>
<dbReference type="InterPro" id="IPR022572">
    <property type="entry name" value="DNA_rep/recomb_RecO_N"/>
</dbReference>
<dbReference type="HAMAP" id="MF_00201">
    <property type="entry name" value="RecO"/>
    <property type="match status" value="1"/>
</dbReference>
<feature type="domain" description="DNA replication/recombination mediator RecO N-terminal" evidence="7">
    <location>
        <begin position="14"/>
        <end position="88"/>
    </location>
</feature>
<reference evidence="8" key="1">
    <citation type="submission" date="2020-05" db="EMBL/GenBank/DDBJ databases">
        <authorList>
            <person name="Chiriac C."/>
            <person name="Salcher M."/>
            <person name="Ghai R."/>
            <person name="Kavagutti S V."/>
        </authorList>
    </citation>
    <scope>NUCLEOTIDE SEQUENCE</scope>
</reference>
<dbReference type="PANTHER" id="PTHR33991:SF1">
    <property type="entry name" value="DNA REPAIR PROTEIN RECO"/>
    <property type="match status" value="1"/>
</dbReference>
<dbReference type="InterPro" id="IPR037278">
    <property type="entry name" value="ARFGAP/RecO"/>
</dbReference>
<evidence type="ECO:0000259" key="7">
    <source>
        <dbReference type="Pfam" id="PF11967"/>
    </source>
</evidence>
<dbReference type="InterPro" id="IPR003717">
    <property type="entry name" value="RecO"/>
</dbReference>
<dbReference type="Pfam" id="PF11967">
    <property type="entry name" value="RecO_N"/>
    <property type="match status" value="1"/>
</dbReference>
<dbReference type="PANTHER" id="PTHR33991">
    <property type="entry name" value="DNA REPAIR PROTEIN RECO"/>
    <property type="match status" value="1"/>
</dbReference>
<proteinExistence type="inferred from homology"/>
<evidence type="ECO:0000256" key="6">
    <source>
        <dbReference type="ARBA" id="ARBA00033409"/>
    </source>
</evidence>
<comment type="similarity">
    <text evidence="1">Belongs to the RecO family.</text>
</comment>
<evidence type="ECO:0000256" key="4">
    <source>
        <dbReference type="ARBA" id="ARBA00023172"/>
    </source>
</evidence>
<keyword evidence="3" id="KW-0227">DNA damage</keyword>
<dbReference type="GO" id="GO:0006302">
    <property type="term" value="P:double-strand break repair"/>
    <property type="evidence" value="ECO:0007669"/>
    <property type="project" value="TreeGrafter"/>
</dbReference>
<organism evidence="8">
    <name type="scientific">freshwater metagenome</name>
    <dbReference type="NCBI Taxonomy" id="449393"/>
    <lineage>
        <taxon>unclassified sequences</taxon>
        <taxon>metagenomes</taxon>
        <taxon>ecological metagenomes</taxon>
    </lineage>
</organism>
<sequence length="249" mass="26112">MSRPSLGIGLSRTLQTEALILRSIRYGEADRILHLYSPEDGRLGAIAKGARKTKSRFGARLEPFTRAKMILRVGKGDLMAVSGVETIEANAGLRTSAASLDWAARACDAVSRLLDGPDPHANAYNLLVNALASVASDQALATKATQVSFRLKLLVAIGLQPHLSSCAGCGSKDGITAFSGEAGGVICSECGGDGFPLGGEALDWMVAALGSPLAQTGETDERALRQAERAVNDTVEFHANIRLRPAAAR</sequence>
<name>A0A6J7CHS9_9ZZZZ</name>
<dbReference type="Pfam" id="PF02565">
    <property type="entry name" value="RecO_C"/>
    <property type="match status" value="1"/>
</dbReference>
<dbReference type="InterPro" id="IPR042242">
    <property type="entry name" value="RecO_C"/>
</dbReference>
<evidence type="ECO:0000256" key="3">
    <source>
        <dbReference type="ARBA" id="ARBA00022763"/>
    </source>
</evidence>
<evidence type="ECO:0000256" key="5">
    <source>
        <dbReference type="ARBA" id="ARBA00023204"/>
    </source>
</evidence>
<dbReference type="SUPFAM" id="SSF57863">
    <property type="entry name" value="ArfGap/RecO-like zinc finger"/>
    <property type="match status" value="1"/>
</dbReference>
<dbReference type="InterPro" id="IPR012340">
    <property type="entry name" value="NA-bd_OB-fold"/>
</dbReference>
<protein>
    <recommendedName>
        <fullName evidence="2">DNA repair protein RecO</fullName>
    </recommendedName>
    <alternativeName>
        <fullName evidence="6">Recombination protein O</fullName>
    </alternativeName>
</protein>
<keyword evidence="4" id="KW-0233">DNA recombination</keyword>
<dbReference type="Gene3D" id="2.40.50.140">
    <property type="entry name" value="Nucleic acid-binding proteins"/>
    <property type="match status" value="1"/>
</dbReference>
<keyword evidence="5" id="KW-0234">DNA repair</keyword>
<dbReference type="SUPFAM" id="SSF50249">
    <property type="entry name" value="Nucleic acid-binding proteins"/>
    <property type="match status" value="1"/>
</dbReference>
<evidence type="ECO:0000256" key="2">
    <source>
        <dbReference type="ARBA" id="ARBA00021310"/>
    </source>
</evidence>
<evidence type="ECO:0000256" key="1">
    <source>
        <dbReference type="ARBA" id="ARBA00007452"/>
    </source>
</evidence>